<organism evidence="2 3">
    <name type="scientific">Paracoccus marinaquae</name>
    <dbReference type="NCBI Taxonomy" id="2841926"/>
    <lineage>
        <taxon>Bacteria</taxon>
        <taxon>Pseudomonadati</taxon>
        <taxon>Pseudomonadota</taxon>
        <taxon>Alphaproteobacteria</taxon>
        <taxon>Rhodobacterales</taxon>
        <taxon>Paracoccaceae</taxon>
        <taxon>Paracoccus</taxon>
    </lineage>
</organism>
<keyword evidence="1" id="KW-0732">Signal</keyword>
<proteinExistence type="predicted"/>
<keyword evidence="3" id="KW-1185">Reference proteome</keyword>
<feature type="signal peptide" evidence="1">
    <location>
        <begin position="1"/>
        <end position="19"/>
    </location>
</feature>
<evidence type="ECO:0000313" key="3">
    <source>
        <dbReference type="Proteomes" id="UP001166191"/>
    </source>
</evidence>
<accession>A0ABS6AQY2</accession>
<evidence type="ECO:0000313" key="2">
    <source>
        <dbReference type="EMBL" id="MBU3031896.1"/>
    </source>
</evidence>
<gene>
    <name evidence="2" type="ORF">KNW02_17460</name>
</gene>
<evidence type="ECO:0000256" key="1">
    <source>
        <dbReference type="SAM" id="SignalP"/>
    </source>
</evidence>
<reference evidence="2" key="1">
    <citation type="submission" date="2021-06" db="EMBL/GenBank/DDBJ databases">
        <title>Paracoccus bacterium XHP0099 sp. nov., isolated from the surface waters of the Yellow Sea.</title>
        <authorList>
            <person name="Xue H."/>
            <person name="Zhang D."/>
        </authorList>
    </citation>
    <scope>NUCLEOTIDE SEQUENCE</scope>
    <source>
        <strain evidence="2">XHP0099</strain>
    </source>
</reference>
<sequence>MVFRPLTVCLAMLAAPAGAEVFTFETPSGNIDCSVGIEQGTSDIQCIIHDRSGDPALPRPADCKAAWGHHFSTLSSGRVTMACGGPGQNLKMFEVAGYGVTSADWNGISCSSTRQGLDCRNADGHGFFLSRQVQRVY</sequence>
<dbReference type="InterPro" id="IPR046576">
    <property type="entry name" value="DUF6636"/>
</dbReference>
<comment type="caution">
    <text evidence="2">The sequence shown here is derived from an EMBL/GenBank/DDBJ whole genome shotgun (WGS) entry which is preliminary data.</text>
</comment>
<dbReference type="EMBL" id="JAHKNG010000045">
    <property type="protein sequence ID" value="MBU3031896.1"/>
    <property type="molecule type" value="Genomic_DNA"/>
</dbReference>
<protein>
    <submittedName>
        <fullName evidence="2">Uncharacterized protein</fullName>
    </submittedName>
</protein>
<name>A0ABS6AQY2_9RHOB</name>
<feature type="chain" id="PRO_5046778889" evidence="1">
    <location>
        <begin position="20"/>
        <end position="137"/>
    </location>
</feature>
<dbReference type="Pfam" id="PF20341">
    <property type="entry name" value="DUF6636"/>
    <property type="match status" value="1"/>
</dbReference>
<dbReference type="RefSeq" id="WP_216034517.1">
    <property type="nucleotide sequence ID" value="NZ_JAHKNG010000045.1"/>
</dbReference>
<dbReference type="Proteomes" id="UP001166191">
    <property type="component" value="Unassembled WGS sequence"/>
</dbReference>